<dbReference type="AlphaFoldDB" id="A0A023DIT6"/>
<dbReference type="RefSeq" id="WP_042411167.1">
    <property type="nucleotide sequence ID" value="NZ_BAWO01000059.1"/>
</dbReference>
<dbReference type="PIRSF" id="PIRSF012293">
    <property type="entry name" value="EutA"/>
    <property type="match status" value="1"/>
</dbReference>
<comment type="caution">
    <text evidence="1">The sequence shown here is derived from an EMBL/GenBank/DDBJ whole genome shotgun (WGS) entry which is preliminary data.</text>
</comment>
<dbReference type="InterPro" id="IPR043129">
    <property type="entry name" value="ATPase_NBD"/>
</dbReference>
<dbReference type="InterPro" id="IPR009377">
    <property type="entry name" value="EutA"/>
</dbReference>
<sequence>MDGQSIISVGIDIGTSTTKFIVSHLKYAKVSSHFSLPRYEIVERKIVYESPMYSTPLKEKRDEIDLKTLAGWLEEQYKKAGVNVSEVKSGAVIITGETATKKNAESILHYLAEKSGDFVVAIAGASLEALLAGKGSGAFLRSKEVKGTVANIDIGGGTANVALFRRGKVLGTITYHVGGRLIELDQNGEITFISSSIQPWLHSKNYQLQVKKKIGFREIQQIVQEMCKDMLNSLTGQKPIRLDDSLIHSTSFQVIPPIDEVMISGGIGQLLEKEAPKTIYDTAVYGDIGPLLAHEVVKAIENCSLKIIKATQTSRATVIGAGMQSTEISGATIHVTASRLPIRNLPIMVIELNDEQIKSGDYVYEQIEQAMIEWKQYFQGEQEIPFAIHIRGISYCSYAALKEVAKVLFSLYEKYFPRNPVLVVICENDIAKALGQLLVLQSKNKVDIISIDQVVVEQGDYIDIGETINQSMVPVVIKTLAFMKN</sequence>
<reference evidence="1 2" key="1">
    <citation type="submission" date="2014-04" db="EMBL/GenBank/DDBJ databases">
        <title>Whole genome shotgun sequence of Geobacillus caldoxylosilyticus NBRC 107762.</title>
        <authorList>
            <person name="Hosoyama A."/>
            <person name="Hosoyama Y."/>
            <person name="Katano-Makiyama Y."/>
            <person name="Tsuchikane K."/>
            <person name="Ohji S."/>
            <person name="Ichikawa N."/>
            <person name="Yamazoe A."/>
            <person name="Fujita N."/>
        </authorList>
    </citation>
    <scope>NUCLEOTIDE SEQUENCE [LARGE SCALE GENOMIC DNA]</scope>
    <source>
        <strain evidence="1 2">NBRC 107762</strain>
    </source>
</reference>
<dbReference type="SUPFAM" id="SSF53067">
    <property type="entry name" value="Actin-like ATPase domain"/>
    <property type="match status" value="1"/>
</dbReference>
<gene>
    <name evidence="1" type="primary">eutA</name>
    <name evidence="1" type="ORF">GCA01S_059_00240</name>
</gene>
<dbReference type="PANTHER" id="PTHR32432:SF13">
    <property type="entry name" value="ETHANOLAMINE AMMONIA-LYASE REACTIVASE EUTA"/>
    <property type="match status" value="1"/>
</dbReference>
<proteinExistence type="predicted"/>
<dbReference type="EMBL" id="BAWO01000059">
    <property type="protein sequence ID" value="GAJ41167.1"/>
    <property type="molecule type" value="Genomic_DNA"/>
</dbReference>
<name>A0A023DIT6_9BACL</name>
<organism evidence="1 2">
    <name type="scientific">Parageobacillus caldoxylosilyticus NBRC 107762</name>
    <dbReference type="NCBI Taxonomy" id="1220594"/>
    <lineage>
        <taxon>Bacteria</taxon>
        <taxon>Bacillati</taxon>
        <taxon>Bacillota</taxon>
        <taxon>Bacilli</taxon>
        <taxon>Bacillales</taxon>
        <taxon>Anoxybacillaceae</taxon>
        <taxon>Saccharococcus</taxon>
    </lineage>
</organism>
<accession>A0A023DIT6</accession>
<dbReference type="Pfam" id="PF06277">
    <property type="entry name" value="EutA"/>
    <property type="match status" value="1"/>
</dbReference>
<dbReference type="Proteomes" id="UP000023561">
    <property type="component" value="Unassembled WGS sequence"/>
</dbReference>
<evidence type="ECO:0000313" key="1">
    <source>
        <dbReference type="EMBL" id="GAJ41167.1"/>
    </source>
</evidence>
<protein>
    <submittedName>
        <fullName evidence="1">Ethanolamine utilization protein EutA</fullName>
    </submittedName>
</protein>
<dbReference type="InterPro" id="IPR050696">
    <property type="entry name" value="FtsA/MreB"/>
</dbReference>
<dbReference type="OrthoDB" id="1542at2"/>
<dbReference type="PANTHER" id="PTHR32432">
    <property type="entry name" value="CELL DIVISION PROTEIN FTSA-RELATED"/>
    <property type="match status" value="1"/>
</dbReference>
<evidence type="ECO:0000313" key="2">
    <source>
        <dbReference type="Proteomes" id="UP000023561"/>
    </source>
</evidence>
<keyword evidence="2" id="KW-1185">Reference proteome</keyword>